<reference evidence="1" key="1">
    <citation type="submission" date="2015-04" db="EMBL/GenBank/DDBJ databases">
        <title>The genome sequence of the plant pathogenic Rhizarian Plasmodiophora brassicae reveals insights in its biotrophic life cycle and the origin of chitin synthesis.</title>
        <authorList>
            <person name="Schwelm A."/>
            <person name="Fogelqvist J."/>
            <person name="Knaust A."/>
            <person name="Julke S."/>
            <person name="Lilja T."/>
            <person name="Dhandapani V."/>
            <person name="Bonilla-Rosso G."/>
            <person name="Karlsson M."/>
            <person name="Shevchenko A."/>
            <person name="Choi S.R."/>
            <person name="Kim H.G."/>
            <person name="Park J.Y."/>
            <person name="Lim Y.P."/>
            <person name="Ludwig-Muller J."/>
            <person name="Dixelius C."/>
        </authorList>
    </citation>
    <scope>NUCLEOTIDE SEQUENCE</scope>
    <source>
        <tissue evidence="1">Potato root galls</tissue>
    </source>
</reference>
<evidence type="ECO:0000313" key="1">
    <source>
        <dbReference type="EMBL" id="CRZ02628.1"/>
    </source>
</evidence>
<feature type="non-terminal residue" evidence="1">
    <location>
        <position position="1"/>
    </location>
</feature>
<feature type="non-terminal residue" evidence="1">
    <location>
        <position position="118"/>
    </location>
</feature>
<organism evidence="1">
    <name type="scientific">Spongospora subterranea</name>
    <dbReference type="NCBI Taxonomy" id="70186"/>
    <lineage>
        <taxon>Eukaryota</taxon>
        <taxon>Sar</taxon>
        <taxon>Rhizaria</taxon>
        <taxon>Endomyxa</taxon>
        <taxon>Phytomyxea</taxon>
        <taxon>Plasmodiophorida</taxon>
        <taxon>Plasmodiophoridae</taxon>
        <taxon>Spongospora</taxon>
    </lineage>
</organism>
<protein>
    <submittedName>
        <fullName evidence="1">Uncharacterized protein</fullName>
    </submittedName>
</protein>
<accession>A0A0H5QKU0</accession>
<proteinExistence type="predicted"/>
<sequence>IVLAIAVIIDICDGHSKGAGTCFARYEDVAQMSRPVEAQLQSPYGFALPTNQIDPNVIIPIQVVGPDPIKGFLIYAEPFDVHDDIRVGTFMLPPFRRGKGIGQHHFLEACRDGQHTIT</sequence>
<name>A0A0H5QKU0_9EUKA</name>
<dbReference type="AlphaFoldDB" id="A0A0H5QKU0"/>
<dbReference type="EMBL" id="HACM01002186">
    <property type="protein sequence ID" value="CRZ02628.1"/>
    <property type="molecule type" value="Transcribed_RNA"/>
</dbReference>